<evidence type="ECO:0000256" key="3">
    <source>
        <dbReference type="ARBA" id="ARBA00022777"/>
    </source>
</evidence>
<evidence type="ECO:0000256" key="1">
    <source>
        <dbReference type="ARBA" id="ARBA00022679"/>
    </source>
</evidence>
<reference evidence="7" key="1">
    <citation type="submission" date="2024-03" db="EMBL/GenBank/DDBJ databases">
        <authorList>
            <consortium name="ELIXIR-Norway"/>
            <consortium name="Elixir Norway"/>
        </authorList>
    </citation>
    <scope>NUCLEOTIDE SEQUENCE</scope>
</reference>
<dbReference type="InterPro" id="IPR000719">
    <property type="entry name" value="Prot_kinase_dom"/>
</dbReference>
<dbReference type="Proteomes" id="UP001497522">
    <property type="component" value="Chromosome 9"/>
</dbReference>
<dbReference type="InterPro" id="IPR017441">
    <property type="entry name" value="Protein_kinase_ATP_BS"/>
</dbReference>
<feature type="domain" description="Protein kinase" evidence="6">
    <location>
        <begin position="1"/>
        <end position="216"/>
    </location>
</feature>
<keyword evidence="4 5" id="KW-0067">ATP-binding</keyword>
<dbReference type="InterPro" id="IPR001245">
    <property type="entry name" value="Ser-Thr/Tyr_kinase_cat_dom"/>
</dbReference>
<dbReference type="InterPro" id="IPR052059">
    <property type="entry name" value="CR_Ser/Thr_kinase"/>
</dbReference>
<proteinExistence type="predicted"/>
<dbReference type="PROSITE" id="PS50011">
    <property type="entry name" value="PROTEIN_KINASE_DOM"/>
    <property type="match status" value="1"/>
</dbReference>
<name>A0ABP1C0U5_9BRYO</name>
<dbReference type="Gene3D" id="1.10.510.10">
    <property type="entry name" value="Transferase(Phosphotransferase) domain 1"/>
    <property type="match status" value="1"/>
</dbReference>
<protein>
    <recommendedName>
        <fullName evidence="6">Protein kinase domain-containing protein</fullName>
    </recommendedName>
</protein>
<organism evidence="7 8">
    <name type="scientific">Sphagnum jensenii</name>
    <dbReference type="NCBI Taxonomy" id="128206"/>
    <lineage>
        <taxon>Eukaryota</taxon>
        <taxon>Viridiplantae</taxon>
        <taxon>Streptophyta</taxon>
        <taxon>Embryophyta</taxon>
        <taxon>Bryophyta</taxon>
        <taxon>Sphagnophytina</taxon>
        <taxon>Sphagnopsida</taxon>
        <taxon>Sphagnales</taxon>
        <taxon>Sphagnaceae</taxon>
        <taxon>Sphagnum</taxon>
    </lineage>
</organism>
<dbReference type="EMBL" id="OZ023710">
    <property type="protein sequence ID" value="CAK9882385.1"/>
    <property type="molecule type" value="Genomic_DNA"/>
</dbReference>
<sequence>MKLGEGNFGVVYKGILANGVEVAIKQFFMKSQKNIDEFLNEVVTISGVKHRNLVKLKGCCLRDNKKLLVYEYLENGDLTNLLFGGQNDDKTHITTMHVAGTKGYLAPEYATVGQLTVKVDVYSFGVLLLEIISGRKNIDDNLALEDKYLVEKAWRLHREGNLIDLVDPNLHLLNDETIQAQQLLNITLLCLLNDGESRPSMARVVAMLQGEVDPRIVENDLALGRSNMKLPPSSLFSSQSELELSNISQGSETSSLVLYNHSNASMSATSSNIEHFHY</sequence>
<evidence type="ECO:0000256" key="5">
    <source>
        <dbReference type="PROSITE-ProRule" id="PRU10141"/>
    </source>
</evidence>
<dbReference type="PROSITE" id="PS00107">
    <property type="entry name" value="PROTEIN_KINASE_ATP"/>
    <property type="match status" value="1"/>
</dbReference>
<gene>
    <name evidence="7" type="ORF">CSSPJE1EN2_LOCUS23693</name>
</gene>
<keyword evidence="2 5" id="KW-0547">Nucleotide-binding</keyword>
<feature type="binding site" evidence="5">
    <location>
        <position position="25"/>
    </location>
    <ligand>
        <name>ATP</name>
        <dbReference type="ChEBI" id="CHEBI:30616"/>
    </ligand>
</feature>
<evidence type="ECO:0000313" key="8">
    <source>
        <dbReference type="Proteomes" id="UP001497522"/>
    </source>
</evidence>
<dbReference type="SUPFAM" id="SSF56112">
    <property type="entry name" value="Protein kinase-like (PK-like)"/>
    <property type="match status" value="1"/>
</dbReference>
<dbReference type="PANTHER" id="PTHR47973">
    <property type="entry name" value="CYSTEINE-RICH RECEPTOR-LIKE PROTEIN KINASE 3"/>
    <property type="match status" value="1"/>
</dbReference>
<dbReference type="Gene3D" id="3.30.200.20">
    <property type="entry name" value="Phosphorylase Kinase, domain 1"/>
    <property type="match status" value="1"/>
</dbReference>
<keyword evidence="3" id="KW-0418">Kinase</keyword>
<keyword evidence="1" id="KW-0808">Transferase</keyword>
<dbReference type="Pfam" id="PF00069">
    <property type="entry name" value="Pkinase"/>
    <property type="match status" value="1"/>
</dbReference>
<keyword evidence="8" id="KW-1185">Reference proteome</keyword>
<evidence type="ECO:0000259" key="6">
    <source>
        <dbReference type="PROSITE" id="PS50011"/>
    </source>
</evidence>
<evidence type="ECO:0000313" key="7">
    <source>
        <dbReference type="EMBL" id="CAK9882385.1"/>
    </source>
</evidence>
<evidence type="ECO:0000256" key="4">
    <source>
        <dbReference type="ARBA" id="ARBA00022840"/>
    </source>
</evidence>
<dbReference type="Pfam" id="PF07714">
    <property type="entry name" value="PK_Tyr_Ser-Thr"/>
    <property type="match status" value="1"/>
</dbReference>
<evidence type="ECO:0000256" key="2">
    <source>
        <dbReference type="ARBA" id="ARBA00022741"/>
    </source>
</evidence>
<accession>A0ABP1C0U5</accession>
<dbReference type="InterPro" id="IPR011009">
    <property type="entry name" value="Kinase-like_dom_sf"/>
</dbReference>